<sequence length="362" mass="38006">MTGRLSPSLLSAVAWCQLGMALVPADPTITAAAKLPRQNNDQFIGWVEASGTWYSEECNPGLTWYQDGEYAQCCPATLAHCNAPTACVGGSLIYPFPESSTTITIACTENFDNVAYSVCNTAFIFENFGDSNPKTDIVCGESSVNWSYYRKVPASATEVVSSEAPSAPPEISSPPTAGPSNSGVRPSTHTTTPLPSANKGSSKVWIAGAVAGPVVGIAIVAAIVFFVLRRRRRAQQTQHGVSVVSGSQAPTGVSQFGEAKPQFIQHTSYGQPSPGYNPNDPYNQQTYSTPPPVSPVPTSPAPQYTAPYSPPSQGAYAPEKQPHFQEPSHPEVAELGGASSTTAVSAAPPAHTAELSGDTTQR</sequence>
<feature type="chain" id="PRO_5015761060" description="Mid2 domain-containing protein" evidence="7">
    <location>
        <begin position="22"/>
        <end position="362"/>
    </location>
</feature>
<keyword evidence="7" id="KW-0732">Signal</keyword>
<feature type="compositionally biased region" description="Pro residues" evidence="5">
    <location>
        <begin position="289"/>
        <end position="300"/>
    </location>
</feature>
<feature type="compositionally biased region" description="Polar residues" evidence="5">
    <location>
        <begin position="265"/>
        <end position="287"/>
    </location>
</feature>
<evidence type="ECO:0000313" key="9">
    <source>
        <dbReference type="Proteomes" id="UP000240883"/>
    </source>
</evidence>
<feature type="signal peptide" evidence="7">
    <location>
        <begin position="1"/>
        <end position="21"/>
    </location>
</feature>
<keyword evidence="4 6" id="KW-0472">Membrane</keyword>
<comment type="subcellular location">
    <subcellularLocation>
        <location evidence="1">Membrane</location>
        <topology evidence="1">Single-pass membrane protein</topology>
    </subcellularLocation>
</comment>
<dbReference type="GO" id="GO:0016020">
    <property type="term" value="C:membrane"/>
    <property type="evidence" value="ECO:0007669"/>
    <property type="project" value="UniProtKB-SubCell"/>
</dbReference>
<dbReference type="AlphaFoldDB" id="A0A2T2NJ90"/>
<gene>
    <name evidence="8" type="ORF">BS50DRAFT_55537</name>
</gene>
<dbReference type="EMBL" id="KZ678137">
    <property type="protein sequence ID" value="PSN65316.1"/>
    <property type="molecule type" value="Genomic_DNA"/>
</dbReference>
<feature type="compositionally biased region" description="Basic and acidic residues" evidence="5">
    <location>
        <begin position="320"/>
        <end position="332"/>
    </location>
</feature>
<evidence type="ECO:0000256" key="7">
    <source>
        <dbReference type="SAM" id="SignalP"/>
    </source>
</evidence>
<protein>
    <recommendedName>
        <fullName evidence="10">Mid2 domain-containing protein</fullName>
    </recommendedName>
</protein>
<keyword evidence="9" id="KW-1185">Reference proteome</keyword>
<evidence type="ECO:0000256" key="4">
    <source>
        <dbReference type="ARBA" id="ARBA00023136"/>
    </source>
</evidence>
<evidence type="ECO:0008006" key="10">
    <source>
        <dbReference type="Google" id="ProtNLM"/>
    </source>
</evidence>
<organism evidence="8 9">
    <name type="scientific">Corynespora cassiicola Philippines</name>
    <dbReference type="NCBI Taxonomy" id="1448308"/>
    <lineage>
        <taxon>Eukaryota</taxon>
        <taxon>Fungi</taxon>
        <taxon>Dikarya</taxon>
        <taxon>Ascomycota</taxon>
        <taxon>Pezizomycotina</taxon>
        <taxon>Dothideomycetes</taxon>
        <taxon>Pleosporomycetidae</taxon>
        <taxon>Pleosporales</taxon>
        <taxon>Corynesporascaceae</taxon>
        <taxon>Corynespora</taxon>
    </lineage>
</organism>
<keyword evidence="3 6" id="KW-1133">Transmembrane helix</keyword>
<proteinExistence type="predicted"/>
<accession>A0A2T2NJ90</accession>
<dbReference type="PANTHER" id="PTHR15549">
    <property type="entry name" value="PAIRED IMMUNOGLOBULIN-LIKE TYPE 2 RECEPTOR"/>
    <property type="match status" value="1"/>
</dbReference>
<name>A0A2T2NJ90_CORCC</name>
<evidence type="ECO:0000256" key="1">
    <source>
        <dbReference type="ARBA" id="ARBA00004167"/>
    </source>
</evidence>
<evidence type="ECO:0000256" key="6">
    <source>
        <dbReference type="SAM" id="Phobius"/>
    </source>
</evidence>
<feature type="region of interest" description="Disordered" evidence="5">
    <location>
        <begin position="160"/>
        <end position="200"/>
    </location>
</feature>
<dbReference type="PANTHER" id="PTHR15549:SF26">
    <property type="entry name" value="AXIAL BUDDING PATTERN PROTEIN 2-RELATED"/>
    <property type="match status" value="1"/>
</dbReference>
<evidence type="ECO:0000256" key="3">
    <source>
        <dbReference type="ARBA" id="ARBA00022989"/>
    </source>
</evidence>
<feature type="compositionally biased region" description="Low complexity" evidence="5">
    <location>
        <begin position="338"/>
        <end position="353"/>
    </location>
</feature>
<dbReference type="GO" id="GO:0071944">
    <property type="term" value="C:cell periphery"/>
    <property type="evidence" value="ECO:0007669"/>
    <property type="project" value="UniProtKB-ARBA"/>
</dbReference>
<dbReference type="Proteomes" id="UP000240883">
    <property type="component" value="Unassembled WGS sequence"/>
</dbReference>
<feature type="region of interest" description="Disordered" evidence="5">
    <location>
        <begin position="265"/>
        <end position="362"/>
    </location>
</feature>
<dbReference type="OrthoDB" id="3557178at2759"/>
<feature type="transmembrane region" description="Helical" evidence="6">
    <location>
        <begin position="204"/>
        <end position="228"/>
    </location>
</feature>
<evidence type="ECO:0000256" key="5">
    <source>
        <dbReference type="SAM" id="MobiDB-lite"/>
    </source>
</evidence>
<evidence type="ECO:0000313" key="8">
    <source>
        <dbReference type="EMBL" id="PSN65316.1"/>
    </source>
</evidence>
<feature type="compositionally biased region" description="Polar residues" evidence="5">
    <location>
        <begin position="178"/>
        <end position="200"/>
    </location>
</feature>
<keyword evidence="2 6" id="KW-0812">Transmembrane</keyword>
<dbReference type="InterPro" id="IPR051694">
    <property type="entry name" value="Immunoregulatory_rcpt-like"/>
</dbReference>
<reference evidence="8 9" key="1">
    <citation type="journal article" date="2018" name="Front. Microbiol.">
        <title>Genome-Wide Analysis of Corynespora cassiicola Leaf Fall Disease Putative Effectors.</title>
        <authorList>
            <person name="Lopez D."/>
            <person name="Ribeiro S."/>
            <person name="Label P."/>
            <person name="Fumanal B."/>
            <person name="Venisse J.S."/>
            <person name="Kohler A."/>
            <person name="de Oliveira R.R."/>
            <person name="Labutti K."/>
            <person name="Lipzen A."/>
            <person name="Lail K."/>
            <person name="Bauer D."/>
            <person name="Ohm R.A."/>
            <person name="Barry K.W."/>
            <person name="Spatafora J."/>
            <person name="Grigoriev I.V."/>
            <person name="Martin F.M."/>
            <person name="Pujade-Renaud V."/>
        </authorList>
    </citation>
    <scope>NUCLEOTIDE SEQUENCE [LARGE SCALE GENOMIC DNA]</scope>
    <source>
        <strain evidence="8 9">Philippines</strain>
    </source>
</reference>
<dbReference type="STRING" id="1448308.A0A2T2NJ90"/>
<evidence type="ECO:0000256" key="2">
    <source>
        <dbReference type="ARBA" id="ARBA00022692"/>
    </source>
</evidence>